<dbReference type="PROSITE" id="PS00392">
    <property type="entry name" value="DDC_GAD_HDC_YDC"/>
    <property type="match status" value="1"/>
</dbReference>
<evidence type="ECO:0008006" key="11">
    <source>
        <dbReference type="Google" id="ProtNLM"/>
    </source>
</evidence>
<evidence type="ECO:0000256" key="5">
    <source>
        <dbReference type="ARBA" id="ARBA00023239"/>
    </source>
</evidence>
<reference evidence="9" key="1">
    <citation type="submission" date="2021-12" db="EMBL/GenBank/DDBJ databases">
        <title>Prjna785345.</title>
        <authorList>
            <person name="Rujirawat T."/>
            <person name="Krajaejun T."/>
        </authorList>
    </citation>
    <scope>NUCLEOTIDE SEQUENCE</scope>
    <source>
        <strain evidence="9">Pi057C3</strain>
    </source>
</reference>
<evidence type="ECO:0000256" key="2">
    <source>
        <dbReference type="ARBA" id="ARBA00009533"/>
    </source>
</evidence>
<name>A0AAD5Q3Z0_PYTIN</name>
<dbReference type="Gene3D" id="3.90.1150.10">
    <property type="entry name" value="Aspartate Aminotransferase, domain 1"/>
    <property type="match status" value="1"/>
</dbReference>
<feature type="modified residue" description="N6-(pyridoxal phosphate)lysine" evidence="6">
    <location>
        <position position="364"/>
    </location>
</feature>
<feature type="transmembrane region" description="Helical" evidence="8">
    <location>
        <begin position="12"/>
        <end position="34"/>
    </location>
</feature>
<keyword evidence="8" id="KW-0812">Transmembrane</keyword>
<evidence type="ECO:0000256" key="1">
    <source>
        <dbReference type="ARBA" id="ARBA00001933"/>
    </source>
</evidence>
<dbReference type="Gene3D" id="3.40.640.10">
    <property type="entry name" value="Type I PLP-dependent aspartate aminotransferase-like (Major domain)"/>
    <property type="match status" value="1"/>
</dbReference>
<dbReference type="GO" id="GO:0030170">
    <property type="term" value="F:pyridoxal phosphate binding"/>
    <property type="evidence" value="ECO:0007669"/>
    <property type="project" value="InterPro"/>
</dbReference>
<sequence>MSQPSASNSNVSTLIATTAAFAAGVASGVALYAARERRERQRVVASTAPLDPTKAETMREPAAELVDLIVRYHDKLHSRDQASSYAVRPNVKPGSIVAQIPRTCPDDPESYAAIFKDCEDIILPGLTHWVSPNFFAYFKTFGSEPSALAELLSASLNIVGFSWVAAPAATELEIAMCDWVARLLGLPECFLSTSAGGGVIQGSASDSLLCAMIAARNRALEGLEGQARVDKASRLVMYVSDQTHSIGGKGCLVLDLPHLRVIPTRRGATDPDNYGLHPDDVAAAMREDVAAGLVPFMLVPTVGTTSTTAIDPVRSLVAVARAQREPVWVHIDGAYGGAAAVCPEYQHWLDGAADVDSVCVNAHKWLLVPMDCSLLWVRDRRPLVKALTLDPEYLKNEFMSQTNYKDWQVALGRRFRSLKLWFTLRRFGANGLRAHIHRSIDMAKRAEALLLQDGRFTIFTPVRMSLVCFYVSFGGRELNEAVMRRANETGKIFLIHSVVDGTHFMRLAVGGSEISEWNIDNAVEVLSQSLSEIVASETKWQRAFDEFQRRS</sequence>
<protein>
    <recommendedName>
        <fullName evidence="11">Tyrosine decarboxylase</fullName>
    </recommendedName>
</protein>
<accession>A0AAD5Q3Z0</accession>
<dbReference type="InterPro" id="IPR015424">
    <property type="entry name" value="PyrdxlP-dep_Trfase"/>
</dbReference>
<dbReference type="GO" id="GO:0016831">
    <property type="term" value="F:carboxy-lyase activity"/>
    <property type="evidence" value="ECO:0007669"/>
    <property type="project" value="UniProtKB-KW"/>
</dbReference>
<dbReference type="Gene3D" id="1.20.1340.10">
    <property type="entry name" value="dopa decarboxylase, N-terminal domain"/>
    <property type="match status" value="1"/>
</dbReference>
<evidence type="ECO:0000256" key="6">
    <source>
        <dbReference type="PIRSR" id="PIRSR602129-50"/>
    </source>
</evidence>
<keyword evidence="8" id="KW-0472">Membrane</keyword>
<dbReference type="GO" id="GO:0019752">
    <property type="term" value="P:carboxylic acid metabolic process"/>
    <property type="evidence" value="ECO:0007669"/>
    <property type="project" value="InterPro"/>
</dbReference>
<dbReference type="PRINTS" id="PR00800">
    <property type="entry name" value="YHDCRBOXLASE"/>
</dbReference>
<keyword evidence="8" id="KW-1133">Transmembrane helix</keyword>
<dbReference type="InterPro" id="IPR015422">
    <property type="entry name" value="PyrdxlP-dep_Trfase_small"/>
</dbReference>
<proteinExistence type="inferred from homology"/>
<evidence type="ECO:0000256" key="8">
    <source>
        <dbReference type="SAM" id="Phobius"/>
    </source>
</evidence>
<comment type="caution">
    <text evidence="9">The sequence shown here is derived from an EMBL/GenBank/DDBJ whole genome shotgun (WGS) entry which is preliminary data.</text>
</comment>
<dbReference type="SUPFAM" id="SSF53383">
    <property type="entry name" value="PLP-dependent transferases"/>
    <property type="match status" value="1"/>
</dbReference>
<keyword evidence="3" id="KW-0210">Decarboxylase</keyword>
<evidence type="ECO:0000256" key="7">
    <source>
        <dbReference type="RuleBase" id="RU000382"/>
    </source>
</evidence>
<keyword evidence="5 7" id="KW-0456">Lyase</keyword>
<dbReference type="InterPro" id="IPR010977">
    <property type="entry name" value="Aromatic_deC"/>
</dbReference>
<dbReference type="GO" id="GO:0006520">
    <property type="term" value="P:amino acid metabolic process"/>
    <property type="evidence" value="ECO:0007669"/>
    <property type="project" value="InterPro"/>
</dbReference>
<dbReference type="GO" id="GO:0005737">
    <property type="term" value="C:cytoplasm"/>
    <property type="evidence" value="ECO:0007669"/>
    <property type="project" value="TreeGrafter"/>
</dbReference>
<dbReference type="InterPro" id="IPR002129">
    <property type="entry name" value="PyrdxlP-dep_de-COase"/>
</dbReference>
<dbReference type="InterPro" id="IPR021115">
    <property type="entry name" value="Pyridoxal-P_BS"/>
</dbReference>
<organism evidence="9 10">
    <name type="scientific">Pythium insidiosum</name>
    <name type="common">Pythiosis disease agent</name>
    <dbReference type="NCBI Taxonomy" id="114742"/>
    <lineage>
        <taxon>Eukaryota</taxon>
        <taxon>Sar</taxon>
        <taxon>Stramenopiles</taxon>
        <taxon>Oomycota</taxon>
        <taxon>Peronosporomycetes</taxon>
        <taxon>Pythiales</taxon>
        <taxon>Pythiaceae</taxon>
        <taxon>Pythium</taxon>
    </lineage>
</organism>
<dbReference type="AlphaFoldDB" id="A0AAD5Q3Z0"/>
<evidence type="ECO:0000256" key="4">
    <source>
        <dbReference type="ARBA" id="ARBA00022898"/>
    </source>
</evidence>
<dbReference type="PANTHER" id="PTHR11999:SF70">
    <property type="entry name" value="MIP05841P"/>
    <property type="match status" value="1"/>
</dbReference>
<comment type="cofactor">
    <cofactor evidence="1 6 7">
        <name>pyridoxal 5'-phosphate</name>
        <dbReference type="ChEBI" id="CHEBI:597326"/>
    </cofactor>
</comment>
<dbReference type="PANTHER" id="PTHR11999">
    <property type="entry name" value="GROUP II PYRIDOXAL-5-PHOSPHATE DECARBOXYLASE"/>
    <property type="match status" value="1"/>
</dbReference>
<comment type="similarity">
    <text evidence="2 7">Belongs to the group II decarboxylase family.</text>
</comment>
<dbReference type="Proteomes" id="UP001209570">
    <property type="component" value="Unassembled WGS sequence"/>
</dbReference>
<evidence type="ECO:0000313" key="9">
    <source>
        <dbReference type="EMBL" id="KAJ0392492.1"/>
    </source>
</evidence>
<dbReference type="EMBL" id="JAKCXM010000626">
    <property type="protein sequence ID" value="KAJ0392492.1"/>
    <property type="molecule type" value="Genomic_DNA"/>
</dbReference>
<dbReference type="InterPro" id="IPR015421">
    <property type="entry name" value="PyrdxlP-dep_Trfase_major"/>
</dbReference>
<dbReference type="Pfam" id="PF00282">
    <property type="entry name" value="Pyridoxal_deC"/>
    <property type="match status" value="1"/>
</dbReference>
<keyword evidence="10" id="KW-1185">Reference proteome</keyword>
<evidence type="ECO:0000256" key="3">
    <source>
        <dbReference type="ARBA" id="ARBA00022793"/>
    </source>
</evidence>
<evidence type="ECO:0000313" key="10">
    <source>
        <dbReference type="Proteomes" id="UP001209570"/>
    </source>
</evidence>
<keyword evidence="4 6" id="KW-0663">Pyridoxal phosphate</keyword>
<gene>
    <name evidence="9" type="ORF">P43SY_003513</name>
</gene>